<evidence type="ECO:0000256" key="4">
    <source>
        <dbReference type="ARBA" id="ARBA00022927"/>
    </source>
</evidence>
<dbReference type="GO" id="GO:0000056">
    <property type="term" value="P:ribosomal small subunit export from nucleus"/>
    <property type="evidence" value="ECO:0000318"/>
    <property type="project" value="GO_Central"/>
</dbReference>
<dbReference type="eggNOG" id="KOG4460">
    <property type="taxonomic scope" value="Eukaryota"/>
</dbReference>
<keyword evidence="10" id="KW-1185">Reference proteome</keyword>
<evidence type="ECO:0000256" key="5">
    <source>
        <dbReference type="ARBA" id="ARBA00023010"/>
    </source>
</evidence>
<evidence type="ECO:0000256" key="7">
    <source>
        <dbReference type="ARBA" id="ARBA00023242"/>
    </source>
</evidence>
<dbReference type="OMA" id="AYSCPIH"/>
<dbReference type="STRING" id="45351.A7SAH3"/>
<keyword evidence="5" id="KW-0811">Translocation</keyword>
<dbReference type="GO" id="GO:0006606">
    <property type="term" value="P:protein import into nucleus"/>
    <property type="evidence" value="ECO:0000318"/>
    <property type="project" value="GO_Central"/>
</dbReference>
<dbReference type="GO" id="GO:0000055">
    <property type="term" value="P:ribosomal large subunit export from nucleus"/>
    <property type="evidence" value="ECO:0000318"/>
    <property type="project" value="GO_Central"/>
</dbReference>
<proteinExistence type="predicted"/>
<dbReference type="Pfam" id="PF10168">
    <property type="entry name" value="Nup88"/>
    <property type="match status" value="1"/>
</dbReference>
<sequence>MADKLQWLVNLPEHPLFKELSRSRGKRAEASISRNVVVERDGEIFVWSPSRSHVLTANLKNLKFENERATKFQTLLCTTAPVFNVSSLQFSITGKYLALIGERGITVLEVPQRWGRFAEYEGGSDTVNCRTILVDERFFSTHHKAMVLQASWHPESPVDGHLVVLTSDNRLRIYNILKPDTPEQIINLADPLSTEENYNRSTMSSASAFAIAFGETSVAFDFAPPVTIPAQKSLLASRSGQDETIHPVFVLRENADVYYLTFQLGKKGGLLDMAGPLTMHPAAFDNYGLDACALVCLHSMPPVVAMATANGRVYNCIVLESNDDDSADDEDRWSDKGATTTTSSELTLYVHECIELQRSVAGRSDDGVSSVSGENDSTECVNSCPVKLYKDPGSLSQYHCSHLSGVHTVTLSWLSKLQKYVNEGTAGNTVFDIEDEAVVSYMVCTTPAVDSAPLPVNGLCTISDPLLGHALICITADMECAARSNLKDSVVIVQKPCLCLYSQYMRKLSPMRHLYTGSFFAHIQRILERQSSAPLLRADKSSAPLSQKDFLEILTEAQQNLREEYIQKQTRAREEIVKRVSILEDQRVKQLQDLGSLREKGNHMRETTEALAERLYEVSTKEEELQQRIDRVRELVQTYIPVLSDAEKEMKDELESYKIQMVFLQDTLNKV</sequence>
<keyword evidence="7" id="KW-0539">Nucleus</keyword>
<evidence type="ECO:0000256" key="2">
    <source>
        <dbReference type="ARBA" id="ARBA00022448"/>
    </source>
</evidence>
<gene>
    <name evidence="9" type="ORF">NEMVEDRAFT_v1g110975</name>
</gene>
<evidence type="ECO:0000256" key="8">
    <source>
        <dbReference type="SAM" id="Coils"/>
    </source>
</evidence>
<dbReference type="InParanoid" id="A7SAH3"/>
<dbReference type="Gene3D" id="2.130.10.10">
    <property type="entry name" value="YVTN repeat-like/Quinoprotein amine dehydrogenase"/>
    <property type="match status" value="1"/>
</dbReference>
<dbReference type="EMBL" id="DS469609">
    <property type="protein sequence ID" value="EDO39277.1"/>
    <property type="molecule type" value="Genomic_DNA"/>
</dbReference>
<evidence type="ECO:0000313" key="10">
    <source>
        <dbReference type="Proteomes" id="UP000001593"/>
    </source>
</evidence>
<keyword evidence="2" id="KW-0813">Transport</keyword>
<dbReference type="PANTHER" id="PTHR13257:SF0">
    <property type="entry name" value="NUCLEAR PORE COMPLEX PROTEIN NUP88"/>
    <property type="match status" value="1"/>
</dbReference>
<dbReference type="SUPFAM" id="SSF50978">
    <property type="entry name" value="WD40 repeat-like"/>
    <property type="match status" value="1"/>
</dbReference>
<feature type="coiled-coil region" evidence="8">
    <location>
        <begin position="551"/>
        <end position="586"/>
    </location>
</feature>
<dbReference type="InterPro" id="IPR015943">
    <property type="entry name" value="WD40/YVTN_repeat-like_dom_sf"/>
</dbReference>
<evidence type="ECO:0008006" key="11">
    <source>
        <dbReference type="Google" id="ProtNLM"/>
    </source>
</evidence>
<name>A7SAH3_NEMVE</name>
<keyword evidence="6" id="KW-0906">Nuclear pore complex</keyword>
<feature type="non-terminal residue" evidence="9">
    <location>
        <position position="671"/>
    </location>
</feature>
<dbReference type="HOGENOM" id="CLU_017144_0_0_1"/>
<dbReference type="Proteomes" id="UP000001593">
    <property type="component" value="Unassembled WGS sequence"/>
</dbReference>
<dbReference type="InterPro" id="IPR037700">
    <property type="entry name" value="NUP88/NUP82"/>
</dbReference>
<accession>A7SAH3</accession>
<dbReference type="AlphaFoldDB" id="A7SAH3"/>
<protein>
    <recommendedName>
        <fullName evidence="11">Nuclear pore complex protein Nup88</fullName>
    </recommendedName>
</protein>
<evidence type="ECO:0000256" key="1">
    <source>
        <dbReference type="ARBA" id="ARBA00004567"/>
    </source>
</evidence>
<evidence type="ECO:0000256" key="6">
    <source>
        <dbReference type="ARBA" id="ARBA00023132"/>
    </source>
</evidence>
<dbReference type="PhylomeDB" id="A7SAH3"/>
<dbReference type="PANTHER" id="PTHR13257">
    <property type="entry name" value="NUCLEOPORIN NUP84-RELATED"/>
    <property type="match status" value="1"/>
</dbReference>
<dbReference type="GO" id="GO:0006406">
    <property type="term" value="P:mRNA export from nucleus"/>
    <property type="evidence" value="ECO:0000318"/>
    <property type="project" value="GO_Central"/>
</dbReference>
<dbReference type="GO" id="GO:0005643">
    <property type="term" value="C:nuclear pore"/>
    <property type="evidence" value="ECO:0000318"/>
    <property type="project" value="GO_Central"/>
</dbReference>
<keyword evidence="8" id="KW-0175">Coiled coil</keyword>
<evidence type="ECO:0000313" key="9">
    <source>
        <dbReference type="EMBL" id="EDO39277.1"/>
    </source>
</evidence>
<dbReference type="GO" id="GO:0017056">
    <property type="term" value="F:structural constituent of nuclear pore"/>
    <property type="evidence" value="ECO:0007669"/>
    <property type="project" value="InterPro"/>
</dbReference>
<dbReference type="InterPro" id="IPR036322">
    <property type="entry name" value="WD40_repeat_dom_sf"/>
</dbReference>
<organism evidence="9 10">
    <name type="scientific">Nematostella vectensis</name>
    <name type="common">Starlet sea anemone</name>
    <dbReference type="NCBI Taxonomy" id="45351"/>
    <lineage>
        <taxon>Eukaryota</taxon>
        <taxon>Metazoa</taxon>
        <taxon>Cnidaria</taxon>
        <taxon>Anthozoa</taxon>
        <taxon>Hexacorallia</taxon>
        <taxon>Actiniaria</taxon>
        <taxon>Edwardsiidae</taxon>
        <taxon>Nematostella</taxon>
    </lineage>
</organism>
<reference evidence="9 10" key="1">
    <citation type="journal article" date="2007" name="Science">
        <title>Sea anemone genome reveals ancestral eumetazoan gene repertoire and genomic organization.</title>
        <authorList>
            <person name="Putnam N.H."/>
            <person name="Srivastava M."/>
            <person name="Hellsten U."/>
            <person name="Dirks B."/>
            <person name="Chapman J."/>
            <person name="Salamov A."/>
            <person name="Terry A."/>
            <person name="Shapiro H."/>
            <person name="Lindquist E."/>
            <person name="Kapitonov V.V."/>
            <person name="Jurka J."/>
            <person name="Genikhovich G."/>
            <person name="Grigoriev I.V."/>
            <person name="Lucas S.M."/>
            <person name="Steele R.E."/>
            <person name="Finnerty J.R."/>
            <person name="Technau U."/>
            <person name="Martindale M.Q."/>
            <person name="Rokhsar D.S."/>
        </authorList>
    </citation>
    <scope>NUCLEOTIDE SEQUENCE [LARGE SCALE GENOMIC DNA]</scope>
    <source>
        <strain evidence="10">CH2 X CH6</strain>
    </source>
</reference>
<keyword evidence="4" id="KW-0653">Protein transport</keyword>
<dbReference type="InterPro" id="IPR019321">
    <property type="entry name" value="Nucleoporin_Nup88"/>
</dbReference>
<comment type="subcellular location">
    <subcellularLocation>
        <location evidence="1">Nucleus</location>
        <location evidence="1">Nuclear pore complex</location>
    </subcellularLocation>
</comment>
<keyword evidence="3" id="KW-0509">mRNA transport</keyword>
<evidence type="ECO:0000256" key="3">
    <source>
        <dbReference type="ARBA" id="ARBA00022816"/>
    </source>
</evidence>